<dbReference type="Pfam" id="PF02563">
    <property type="entry name" value="Poly_export"/>
    <property type="match status" value="1"/>
</dbReference>
<name>A0A1Y1Q9B9_9GAMM</name>
<gene>
    <name evidence="17" type="ORF">BWK73_48495</name>
</gene>
<keyword evidence="6" id="KW-0812">Transmembrane</keyword>
<evidence type="ECO:0000256" key="9">
    <source>
        <dbReference type="ARBA" id="ARBA00023065"/>
    </source>
</evidence>
<evidence type="ECO:0000259" key="16">
    <source>
        <dbReference type="Pfam" id="PF22461"/>
    </source>
</evidence>
<proteinExistence type="inferred from homology"/>
<keyword evidence="7" id="KW-0732">Signal</keyword>
<feature type="domain" description="Polysaccharide export protein N-terminal" evidence="15">
    <location>
        <begin position="58"/>
        <end position="129"/>
    </location>
</feature>
<evidence type="ECO:0000256" key="7">
    <source>
        <dbReference type="ARBA" id="ARBA00022729"/>
    </source>
</evidence>
<keyword evidence="13" id="KW-0998">Cell outer membrane</keyword>
<comment type="similarity">
    <text evidence="2">Belongs to the BexD/CtrA/VexA family.</text>
</comment>
<dbReference type="GO" id="GO:0046930">
    <property type="term" value="C:pore complex"/>
    <property type="evidence" value="ECO:0007669"/>
    <property type="project" value="UniProtKB-KW"/>
</dbReference>
<evidence type="ECO:0000256" key="11">
    <source>
        <dbReference type="ARBA" id="ARBA00023136"/>
    </source>
</evidence>
<comment type="subcellular location">
    <subcellularLocation>
        <location evidence="1">Cell outer membrane</location>
        <topology evidence="1">Multi-pass membrane protein</topology>
    </subcellularLocation>
</comment>
<evidence type="ECO:0000256" key="3">
    <source>
        <dbReference type="ARBA" id="ARBA00022448"/>
    </source>
</evidence>
<evidence type="ECO:0000313" key="17">
    <source>
        <dbReference type="EMBL" id="OQX00409.1"/>
    </source>
</evidence>
<evidence type="ECO:0000256" key="8">
    <source>
        <dbReference type="ARBA" id="ARBA00023047"/>
    </source>
</evidence>
<accession>A0A1Y1Q9B9</accession>
<keyword evidence="9" id="KW-0406">Ion transport</keyword>
<evidence type="ECO:0000256" key="14">
    <source>
        <dbReference type="ARBA" id="ARBA00023288"/>
    </source>
</evidence>
<dbReference type="InterPro" id="IPR003715">
    <property type="entry name" value="Poly_export_N"/>
</dbReference>
<keyword evidence="3" id="KW-0813">Transport</keyword>
<dbReference type="InterPro" id="IPR054765">
    <property type="entry name" value="SLBB_dom"/>
</dbReference>
<dbReference type="Proteomes" id="UP000192491">
    <property type="component" value="Unassembled WGS sequence"/>
</dbReference>
<dbReference type="InterPro" id="IPR049712">
    <property type="entry name" value="Poly_export"/>
</dbReference>
<evidence type="ECO:0000256" key="5">
    <source>
        <dbReference type="ARBA" id="ARBA00022597"/>
    </source>
</evidence>
<evidence type="ECO:0000256" key="10">
    <source>
        <dbReference type="ARBA" id="ARBA00023114"/>
    </source>
</evidence>
<feature type="domain" description="SLBB" evidence="16">
    <location>
        <begin position="135"/>
        <end position="216"/>
    </location>
</feature>
<keyword evidence="10" id="KW-0626">Porin</keyword>
<keyword evidence="11" id="KW-0472">Membrane</keyword>
<dbReference type="AlphaFoldDB" id="A0A1Y1Q9B9"/>
<evidence type="ECO:0000256" key="4">
    <source>
        <dbReference type="ARBA" id="ARBA00022452"/>
    </source>
</evidence>
<keyword evidence="4" id="KW-1134">Transmembrane beta strand</keyword>
<dbReference type="Gene3D" id="3.10.560.10">
    <property type="entry name" value="Outer membrane lipoprotein wza domain like"/>
    <property type="match status" value="1"/>
</dbReference>
<evidence type="ECO:0000256" key="13">
    <source>
        <dbReference type="ARBA" id="ARBA00023237"/>
    </source>
</evidence>
<keyword evidence="12" id="KW-0564">Palmitate</keyword>
<dbReference type="PANTHER" id="PTHR33619">
    <property type="entry name" value="POLYSACCHARIDE EXPORT PROTEIN GFCE-RELATED"/>
    <property type="match status" value="1"/>
</dbReference>
<dbReference type="Pfam" id="PF22461">
    <property type="entry name" value="SLBB_2"/>
    <property type="match status" value="1"/>
</dbReference>
<organism evidence="17 18">
    <name type="scientific">Thiothrix lacustris</name>
    <dbReference type="NCBI Taxonomy" id="525917"/>
    <lineage>
        <taxon>Bacteria</taxon>
        <taxon>Pseudomonadati</taxon>
        <taxon>Pseudomonadota</taxon>
        <taxon>Gammaproteobacteria</taxon>
        <taxon>Thiotrichales</taxon>
        <taxon>Thiotrichaceae</taxon>
        <taxon>Thiothrix</taxon>
    </lineage>
</organism>
<dbReference type="GO" id="GO:0006811">
    <property type="term" value="P:monoatomic ion transport"/>
    <property type="evidence" value="ECO:0007669"/>
    <property type="project" value="UniProtKB-KW"/>
</dbReference>
<keyword evidence="14" id="KW-0449">Lipoprotein</keyword>
<dbReference type="Gene3D" id="3.30.1950.10">
    <property type="entry name" value="wza like domain"/>
    <property type="match status" value="1"/>
</dbReference>
<evidence type="ECO:0000256" key="2">
    <source>
        <dbReference type="ARBA" id="ARBA00009450"/>
    </source>
</evidence>
<dbReference type="PANTHER" id="PTHR33619:SF3">
    <property type="entry name" value="POLYSACCHARIDE EXPORT PROTEIN GFCE-RELATED"/>
    <property type="match status" value="1"/>
</dbReference>
<dbReference type="GO" id="GO:0015288">
    <property type="term" value="F:porin activity"/>
    <property type="evidence" value="ECO:0007669"/>
    <property type="project" value="UniProtKB-KW"/>
</dbReference>
<keyword evidence="5" id="KW-0762">Sugar transport</keyword>
<dbReference type="EMBL" id="MTEJ01000646">
    <property type="protein sequence ID" value="OQX00409.1"/>
    <property type="molecule type" value="Genomic_DNA"/>
</dbReference>
<sequence length="271" mass="29328">MISMKRINSWFVVVMTIALICGGCTEKANITDEIAAVPEHEAVVPEFKDAAKQPTSIQDVILGVGDQVEIKVFRNDSLTAQVTLNTSGVISLPLIGDVVFRNKGVIQLRKEIQQRYGEYIVNPQVFINILALNSQKVFVLGQVSSPGVINISTEMTIAEAIARAGSVTNDANSHEILLVRKNEKKVTVKKIDFIAIAQGGESGQDVSLQNRDIVFVPEKWLSVTASYMSYITQILSPIIALEGGLVLYPDVKNVFGGGTSDIQTSIPVGGQ</sequence>
<evidence type="ECO:0000313" key="18">
    <source>
        <dbReference type="Proteomes" id="UP000192491"/>
    </source>
</evidence>
<dbReference type="GO" id="GO:0015159">
    <property type="term" value="F:polysaccharide transmembrane transporter activity"/>
    <property type="evidence" value="ECO:0007669"/>
    <property type="project" value="InterPro"/>
</dbReference>
<evidence type="ECO:0000256" key="1">
    <source>
        <dbReference type="ARBA" id="ARBA00004571"/>
    </source>
</evidence>
<evidence type="ECO:0000256" key="6">
    <source>
        <dbReference type="ARBA" id="ARBA00022692"/>
    </source>
</evidence>
<evidence type="ECO:0000256" key="12">
    <source>
        <dbReference type="ARBA" id="ARBA00023139"/>
    </source>
</evidence>
<comment type="caution">
    <text evidence="17">The sequence shown here is derived from an EMBL/GenBank/DDBJ whole genome shotgun (WGS) entry which is preliminary data.</text>
</comment>
<reference evidence="17 18" key="1">
    <citation type="submission" date="2017-01" db="EMBL/GenBank/DDBJ databases">
        <title>Novel large sulfur bacteria in the metagenomes of groundwater-fed chemosynthetic microbial mats in the Lake Huron basin.</title>
        <authorList>
            <person name="Sharrar A.M."/>
            <person name="Flood B.E."/>
            <person name="Bailey J.V."/>
            <person name="Jones D.S."/>
            <person name="Biddanda B."/>
            <person name="Ruberg S.A."/>
            <person name="Marcus D.N."/>
            <person name="Dick G.J."/>
        </authorList>
    </citation>
    <scope>NUCLEOTIDE SEQUENCE [LARGE SCALE GENOMIC DNA]</scope>
    <source>
        <strain evidence="17">A8</strain>
    </source>
</reference>
<evidence type="ECO:0000259" key="15">
    <source>
        <dbReference type="Pfam" id="PF02563"/>
    </source>
</evidence>
<keyword evidence="8" id="KW-0625">Polysaccharide transport</keyword>
<dbReference type="GO" id="GO:0009279">
    <property type="term" value="C:cell outer membrane"/>
    <property type="evidence" value="ECO:0007669"/>
    <property type="project" value="UniProtKB-SubCell"/>
</dbReference>
<protein>
    <submittedName>
        <fullName evidence="17">Uncharacterized protein</fullName>
    </submittedName>
</protein>